<organism evidence="10 12">
    <name type="scientific">Parambassis ranga</name>
    <name type="common">Indian glassy fish</name>
    <dbReference type="NCBI Taxonomy" id="210632"/>
    <lineage>
        <taxon>Eukaryota</taxon>
        <taxon>Metazoa</taxon>
        <taxon>Chordata</taxon>
        <taxon>Craniata</taxon>
        <taxon>Vertebrata</taxon>
        <taxon>Euteleostomi</taxon>
        <taxon>Actinopterygii</taxon>
        <taxon>Neopterygii</taxon>
        <taxon>Teleostei</taxon>
        <taxon>Neoteleostei</taxon>
        <taxon>Acanthomorphata</taxon>
        <taxon>Ovalentaria</taxon>
        <taxon>Ambassidae</taxon>
        <taxon>Parambassis</taxon>
    </lineage>
</organism>
<gene>
    <name evidence="11 12 13 14" type="primary">LOC114440353</name>
</gene>
<sequence length="866" mass="95844">MMPMTEHSSCTEDRIQHVLERCLCNLGLSTPDKHLWDAGLCMNRWCLEELVKRDPHNFLILLQKILRKTKEVLQQCQYELVVPLTLLFSSTLLKAPYVAPDCGVLQEAYLLFCSFLAWPEPCSSACKRLLNVIQQELRAPGVSFQRLVRTEQGLSHDVSSSKTIMVLLVSPDDDVPPEVQSVSEQLSTTRHSSRDVTITLILHSFQAALGYEQDLQVLHAALQRKQPKELEQLLDAVTASMETATSAADFRTARQDLLHSLERLRDSLVDPADGCRDTGSAETLMFPVPKCHRCSWDSDNFDVLRDILAAEHDLDSPPDCFLKPETHEDDINDTSVDEEDELDGYKADDDFQSHRISSASSSSRDSGYSLSSSCSVPSGSSGVESDLSEDTAHEDAEDRQDSQPKPRKKPKKKSRSLLGMERFSMLFKTPRSPSNCRRAQSMGYRGDIGKDFQRIELKHSKSFTRPVLPAINPLSPQKHMCVRRRPILSCNEEILSDVPTLVKVVVFGGDKEAGRLARAYSDLQQKERQSPRLTKTCRLQFYFVPTRRTTGSPGGGGGGGGGHTLNEGSLTKPAAALDSNGVLLEDSTTDIAHMLGTMDPWYERNVLSLLSMSSDVLGQASSKDGDLTVSGGSVEQLPLLADMVLYYCRHAHQPILVQLYQAELTLAGGETRREVFIHSLELGHTAGTRAVKAMGSASKRFGIDKEREAVPLPLSVAYNKVAVSGRSQWVQREAVCTSINLHKACRTLEQPGLTESLQLTMAEVRKRQCSKSKKSYNQHISISEVKVDQVQVSGGEDGTTFAVCLDQDEKKFIQSVTRCEVSLCCKPGSGSDWRSYKPSPGQVQPLHPSYCSLLCLPITSFSASHP</sequence>
<keyword evidence="4" id="KW-1003">Cell membrane</keyword>
<dbReference type="GO" id="GO:0046935">
    <property type="term" value="F:1-phosphatidylinositol-3-kinase regulator activity"/>
    <property type="evidence" value="ECO:0007669"/>
    <property type="project" value="InterPro"/>
</dbReference>
<dbReference type="GO" id="GO:0005886">
    <property type="term" value="C:plasma membrane"/>
    <property type="evidence" value="ECO:0007669"/>
    <property type="project" value="UniProtKB-SubCell"/>
</dbReference>
<dbReference type="GO" id="GO:0005944">
    <property type="term" value="C:phosphatidylinositol 3-kinase complex, class IB"/>
    <property type="evidence" value="ECO:0007669"/>
    <property type="project" value="InterPro"/>
</dbReference>
<dbReference type="RefSeq" id="XP_028268569.1">
    <property type="nucleotide sequence ID" value="XM_028412768.1"/>
</dbReference>
<dbReference type="PANTHER" id="PTHR15593">
    <property type="entry name" value="PHOSPHATIDYLINOSITOL 3-KINASE REGULATORY SUBUNIT"/>
    <property type="match status" value="1"/>
</dbReference>
<comment type="subcellular location">
    <subcellularLocation>
        <location evidence="2">Cell membrane</location>
        <topology evidence="2">Peripheral membrane protein</topology>
    </subcellularLocation>
    <subcellularLocation>
        <location evidence="3">Cytoplasm</location>
    </subcellularLocation>
    <subcellularLocation>
        <location evidence="1">Nucleus</location>
    </subcellularLocation>
</comment>
<dbReference type="RefSeq" id="XP_028268566.1">
    <property type="nucleotide sequence ID" value="XM_028412765.1"/>
</dbReference>
<evidence type="ECO:0000256" key="3">
    <source>
        <dbReference type="ARBA" id="ARBA00004496"/>
    </source>
</evidence>
<dbReference type="GeneID" id="114440353"/>
<dbReference type="RefSeq" id="XP_028268568.1">
    <property type="nucleotide sequence ID" value="XM_028412767.1"/>
</dbReference>
<protein>
    <recommendedName>
        <fullName evidence="8">Phosphoinositide 3-kinase regulatory subunit 5</fullName>
    </recommendedName>
</protein>
<keyword evidence="7" id="KW-0539">Nucleus</keyword>
<evidence type="ECO:0000313" key="14">
    <source>
        <dbReference type="RefSeq" id="XP_028268569.1"/>
    </source>
</evidence>
<feature type="compositionally biased region" description="Basic residues" evidence="9">
    <location>
        <begin position="405"/>
        <end position="415"/>
    </location>
</feature>
<dbReference type="GO" id="GO:0005737">
    <property type="term" value="C:cytoplasm"/>
    <property type="evidence" value="ECO:0007669"/>
    <property type="project" value="UniProtKB-SubCell"/>
</dbReference>
<dbReference type="Proteomes" id="UP000515145">
    <property type="component" value="Chromosome 8"/>
</dbReference>
<dbReference type="OrthoDB" id="9932678at2759"/>
<evidence type="ECO:0000313" key="11">
    <source>
        <dbReference type="RefSeq" id="XP_028268566.1"/>
    </source>
</evidence>
<dbReference type="GO" id="GO:0007186">
    <property type="term" value="P:G protein-coupled receptor signaling pathway"/>
    <property type="evidence" value="ECO:0007669"/>
    <property type="project" value="TreeGrafter"/>
</dbReference>
<evidence type="ECO:0000256" key="6">
    <source>
        <dbReference type="ARBA" id="ARBA00023136"/>
    </source>
</evidence>
<feature type="compositionally biased region" description="Gly residues" evidence="9">
    <location>
        <begin position="552"/>
        <end position="563"/>
    </location>
</feature>
<keyword evidence="10" id="KW-1185">Reference proteome</keyword>
<evidence type="ECO:0000256" key="4">
    <source>
        <dbReference type="ARBA" id="ARBA00022475"/>
    </source>
</evidence>
<proteinExistence type="predicted"/>
<feature type="compositionally biased region" description="Low complexity" evidence="9">
    <location>
        <begin position="354"/>
        <end position="385"/>
    </location>
</feature>
<keyword evidence="5" id="KW-0963">Cytoplasm</keyword>
<evidence type="ECO:0000313" key="12">
    <source>
        <dbReference type="RefSeq" id="XP_028268567.1"/>
    </source>
</evidence>
<evidence type="ECO:0000313" key="10">
    <source>
        <dbReference type="Proteomes" id="UP000515145"/>
    </source>
</evidence>
<feature type="region of interest" description="Disordered" evidence="9">
    <location>
        <begin position="315"/>
        <end position="442"/>
    </location>
</feature>
<evidence type="ECO:0000256" key="5">
    <source>
        <dbReference type="ARBA" id="ARBA00022490"/>
    </source>
</evidence>
<dbReference type="AlphaFoldDB" id="A0A6P7IVN2"/>
<dbReference type="Pfam" id="PF10486">
    <property type="entry name" value="PI3K_1B_p101"/>
    <property type="match status" value="1"/>
</dbReference>
<evidence type="ECO:0000313" key="13">
    <source>
        <dbReference type="RefSeq" id="XP_028268568.1"/>
    </source>
</evidence>
<feature type="compositionally biased region" description="Basic and acidic residues" evidence="9">
    <location>
        <begin position="390"/>
        <end position="404"/>
    </location>
</feature>
<evidence type="ECO:0000256" key="1">
    <source>
        <dbReference type="ARBA" id="ARBA00004123"/>
    </source>
</evidence>
<dbReference type="GO" id="GO:0005634">
    <property type="term" value="C:nucleus"/>
    <property type="evidence" value="ECO:0007669"/>
    <property type="project" value="UniProtKB-SubCell"/>
</dbReference>
<dbReference type="PANTHER" id="PTHR15593:SF2">
    <property type="entry name" value="PHOSPHOINOSITIDE 3-KINASE REGULATORY SUBUNIT 5"/>
    <property type="match status" value="1"/>
</dbReference>
<accession>A0A6P7IVN2</accession>
<evidence type="ECO:0000256" key="9">
    <source>
        <dbReference type="SAM" id="MobiDB-lite"/>
    </source>
</evidence>
<reference evidence="11 12" key="1">
    <citation type="submission" date="2025-04" db="UniProtKB">
        <authorList>
            <consortium name="RefSeq"/>
        </authorList>
    </citation>
    <scope>IDENTIFICATION</scope>
</reference>
<dbReference type="InterPro" id="IPR019522">
    <property type="entry name" value="PIK3R5/6"/>
</dbReference>
<evidence type="ECO:0000256" key="7">
    <source>
        <dbReference type="ARBA" id="ARBA00023242"/>
    </source>
</evidence>
<feature type="region of interest" description="Disordered" evidence="9">
    <location>
        <begin position="548"/>
        <end position="569"/>
    </location>
</feature>
<feature type="compositionally biased region" description="Acidic residues" evidence="9">
    <location>
        <begin position="327"/>
        <end position="342"/>
    </location>
</feature>
<feature type="compositionally biased region" description="Basic and acidic residues" evidence="9">
    <location>
        <begin position="343"/>
        <end position="353"/>
    </location>
</feature>
<keyword evidence="6" id="KW-0472">Membrane</keyword>
<evidence type="ECO:0000256" key="8">
    <source>
        <dbReference type="ARBA" id="ARBA00040195"/>
    </source>
</evidence>
<evidence type="ECO:0000256" key="2">
    <source>
        <dbReference type="ARBA" id="ARBA00004202"/>
    </source>
</evidence>
<name>A0A6P7IVN2_9TELE</name>
<dbReference type="RefSeq" id="XP_028268567.1">
    <property type="nucleotide sequence ID" value="XM_028412766.1"/>
</dbReference>